<accession>A0A0L7LED5</accession>
<dbReference type="SUPFAM" id="SSF50630">
    <property type="entry name" value="Acid proteases"/>
    <property type="match status" value="1"/>
</dbReference>
<dbReference type="SUPFAM" id="SSF57756">
    <property type="entry name" value="Retrovirus zinc finger-like domains"/>
    <property type="match status" value="1"/>
</dbReference>
<dbReference type="GO" id="GO:0003676">
    <property type="term" value="F:nucleic acid binding"/>
    <property type="evidence" value="ECO:0007669"/>
    <property type="project" value="InterPro"/>
</dbReference>
<gene>
    <name evidence="3" type="ORF">OBRU01_09984</name>
</gene>
<evidence type="ECO:0000313" key="4">
    <source>
        <dbReference type="Proteomes" id="UP000037510"/>
    </source>
</evidence>
<organism evidence="3 4">
    <name type="scientific">Operophtera brumata</name>
    <name type="common">Winter moth</name>
    <name type="synonym">Phalaena brumata</name>
    <dbReference type="NCBI Taxonomy" id="104452"/>
    <lineage>
        <taxon>Eukaryota</taxon>
        <taxon>Metazoa</taxon>
        <taxon>Ecdysozoa</taxon>
        <taxon>Arthropoda</taxon>
        <taxon>Hexapoda</taxon>
        <taxon>Insecta</taxon>
        <taxon>Pterygota</taxon>
        <taxon>Neoptera</taxon>
        <taxon>Endopterygota</taxon>
        <taxon>Lepidoptera</taxon>
        <taxon>Glossata</taxon>
        <taxon>Ditrysia</taxon>
        <taxon>Geometroidea</taxon>
        <taxon>Geometridae</taxon>
        <taxon>Larentiinae</taxon>
        <taxon>Operophtera</taxon>
    </lineage>
</organism>
<dbReference type="STRING" id="104452.A0A0L7LED5"/>
<dbReference type="Gene3D" id="2.40.70.10">
    <property type="entry name" value="Acid Proteases"/>
    <property type="match status" value="1"/>
</dbReference>
<feature type="region of interest" description="Disordered" evidence="1">
    <location>
        <begin position="1"/>
        <end position="47"/>
    </location>
</feature>
<evidence type="ECO:0000259" key="2">
    <source>
        <dbReference type="Pfam" id="PF19259"/>
    </source>
</evidence>
<name>A0A0L7LED5_OPEBR</name>
<dbReference type="Gene3D" id="4.10.60.10">
    <property type="entry name" value="Zinc finger, CCHC-type"/>
    <property type="match status" value="1"/>
</dbReference>
<dbReference type="EMBL" id="JTDY01001452">
    <property type="protein sequence ID" value="KOB73832.1"/>
    <property type="molecule type" value="Genomic_DNA"/>
</dbReference>
<keyword evidence="4" id="KW-1185">Reference proteome</keyword>
<dbReference type="InterPro" id="IPR021109">
    <property type="entry name" value="Peptidase_aspartic_dom_sf"/>
</dbReference>
<reference evidence="3 4" key="1">
    <citation type="journal article" date="2015" name="Genome Biol. Evol.">
        <title>The genome of winter moth (Operophtera brumata) provides a genomic perspective on sexual dimorphism and phenology.</title>
        <authorList>
            <person name="Derks M.F."/>
            <person name="Smit S."/>
            <person name="Salis L."/>
            <person name="Schijlen E."/>
            <person name="Bossers A."/>
            <person name="Mateman C."/>
            <person name="Pijl A.S."/>
            <person name="de Ridder D."/>
            <person name="Groenen M.A."/>
            <person name="Visser M.E."/>
            <person name="Megens H.J."/>
        </authorList>
    </citation>
    <scope>NUCLEOTIDE SEQUENCE [LARGE SCALE GENOMIC DNA]</scope>
    <source>
        <strain evidence="3">WM2013NL</strain>
        <tissue evidence="3">Head and thorax</tissue>
    </source>
</reference>
<proteinExistence type="predicted"/>
<dbReference type="GO" id="GO:0008270">
    <property type="term" value="F:zinc ion binding"/>
    <property type="evidence" value="ECO:0007669"/>
    <property type="project" value="InterPro"/>
</dbReference>
<feature type="domain" description="Ty3 transposon capsid-like protein" evidence="2">
    <location>
        <begin position="92"/>
        <end position="245"/>
    </location>
</feature>
<evidence type="ECO:0000313" key="3">
    <source>
        <dbReference type="EMBL" id="KOB73832.1"/>
    </source>
</evidence>
<comment type="caution">
    <text evidence="3">The sequence shown here is derived from an EMBL/GenBank/DDBJ whole genome shotgun (WGS) entry which is preliminary data.</text>
</comment>
<dbReference type="InterPro" id="IPR045358">
    <property type="entry name" value="Ty3_capsid"/>
</dbReference>
<dbReference type="AlphaFoldDB" id="A0A0L7LED5"/>
<dbReference type="Pfam" id="PF19259">
    <property type="entry name" value="Ty3_capsid"/>
    <property type="match status" value="1"/>
</dbReference>
<dbReference type="Proteomes" id="UP000037510">
    <property type="component" value="Unassembled WGS sequence"/>
</dbReference>
<sequence>MSQDNSDSGTPKGPTLRTRTRRVVIKTSSSAKTAKKRATSKMTSTGVNMSPEQLQELVASLTTAAMQAVSAASASGTAVAGGTMLRRSFSEATVTFSGARDAAQVEEFLAAASIFKKIHNISDADAIMCMPLILKGEASTWWQSVKSGVETWAEFEQRLRHAFAPRKPAYMVYQEVFAKSQPAEVLTEVFVASNRALLAQLPAPGHTEQQQLDMIYGQLHVNIRKRVPRDKAQTFDELLTAARGAEQLMREKTGAESSLSDGTGKPGGMADVSKVKKVRCDYCRRHGHTVEECRKKQNQAGKKTTDIASTQAPSPSQPIFTCYGCGAPGVVRSKCPTCLAGKAAKGKEAKIDFCALNINTDARPRPTIGIGILDIVGNAYLDTCAKSSVASYELYRCLERRGVPFGRQTVTITLADGVRRRQEVLSTKVPVRVCQYVIPTTFIVFPEARENKTLLGVGFLQDAGIVIDLPQLSWCFVANPSKRYDLILEEMNEPTAVHAVDQKVAPASIKAQRTTAGCIMLEADECPTWPGVYDGVTQPSKRHKATVFDGYSPFVDYMYADAVRALEEEQVELSPNRAALFPGYTSDDIGLNAFSLETVEVGITDPTRREQVEALLSKHEEVFQPGNKATTLAEHVASTNADTDSPEPVSTSILSNLKPCVLRTGSRTLTYGEREDLI</sequence>
<evidence type="ECO:0000256" key="1">
    <source>
        <dbReference type="SAM" id="MobiDB-lite"/>
    </source>
</evidence>
<dbReference type="InterPro" id="IPR036875">
    <property type="entry name" value="Znf_CCHC_sf"/>
</dbReference>
<feature type="region of interest" description="Disordered" evidence="1">
    <location>
        <begin position="249"/>
        <end position="270"/>
    </location>
</feature>
<protein>
    <submittedName>
        <fullName evidence="3">Retrovirus-related Pol polyprotein from transposon 17.6</fullName>
    </submittedName>
</protein>